<keyword evidence="2" id="KW-0812">Transmembrane</keyword>
<dbReference type="PANTHER" id="PTHR37841">
    <property type="entry name" value="GLR2918 PROTEIN"/>
    <property type="match status" value="1"/>
</dbReference>
<dbReference type="AlphaFoldDB" id="A1ZP79"/>
<evidence type="ECO:0000313" key="3">
    <source>
        <dbReference type="EMBL" id="EAY27871.1"/>
    </source>
</evidence>
<dbReference type="InterPro" id="IPR032774">
    <property type="entry name" value="WG_beta_rep"/>
</dbReference>
<dbReference type="eggNOG" id="COG0515">
    <property type="taxonomic scope" value="Bacteria"/>
</dbReference>
<feature type="region of interest" description="Disordered" evidence="1">
    <location>
        <begin position="1"/>
        <end position="27"/>
    </location>
</feature>
<organism evidence="3 4">
    <name type="scientific">Microscilla marina ATCC 23134</name>
    <dbReference type="NCBI Taxonomy" id="313606"/>
    <lineage>
        <taxon>Bacteria</taxon>
        <taxon>Pseudomonadati</taxon>
        <taxon>Bacteroidota</taxon>
        <taxon>Cytophagia</taxon>
        <taxon>Cytophagales</taxon>
        <taxon>Microscillaceae</taxon>
        <taxon>Microscilla</taxon>
    </lineage>
</organism>
<dbReference type="PANTHER" id="PTHR37841:SF1">
    <property type="entry name" value="DUF3298 DOMAIN-CONTAINING PROTEIN"/>
    <property type="match status" value="1"/>
</dbReference>
<evidence type="ECO:0000256" key="2">
    <source>
        <dbReference type="SAM" id="Phobius"/>
    </source>
</evidence>
<dbReference type="SUPFAM" id="SSF69360">
    <property type="entry name" value="Cell wall binding repeat"/>
    <property type="match status" value="1"/>
</dbReference>
<feature type="transmembrane region" description="Helical" evidence="2">
    <location>
        <begin position="36"/>
        <end position="55"/>
    </location>
</feature>
<evidence type="ECO:0000256" key="1">
    <source>
        <dbReference type="SAM" id="MobiDB-lite"/>
    </source>
</evidence>
<dbReference type="Proteomes" id="UP000004095">
    <property type="component" value="Unassembled WGS sequence"/>
</dbReference>
<dbReference type="RefSeq" id="WP_002698880.1">
    <property type="nucleotide sequence ID" value="NZ_AAWS01000020.1"/>
</dbReference>
<accession>A1ZP79</accession>
<keyword evidence="4" id="KW-1185">Reference proteome</keyword>
<sequence length="324" mass="37112">MTQQFDEKSKGGFGRKIKFTRDADDQEPQKGKYEDILKSVVVTGFILAALIALITQVNIPETKRPTVAKKKVSEEEKERIRRLKQYSSVGYFHEGYARAEKNGKYGFVDENGKEIIPPKYEWVGKFKEGVVRVFNNNKAGYIEKAGKVVIPEKYDDAWEFSEGLAKVMLVKNINDKTVARYGFVNKKGQEVVPAQYEDTQSFHGGLAAVRKGGKWGYVNQRGKVVIPFKYKQANSFIDGFAMVSLGDENPHFISRQGDKYDDFRAYEEGVAAVRKNGKWGFIDEQGKLMIPYRYDDVRSFKKGWAQVRTGKKKYYINKEGKRLK</sequence>
<reference evidence="3 4" key="1">
    <citation type="submission" date="2007-01" db="EMBL/GenBank/DDBJ databases">
        <authorList>
            <person name="Haygood M."/>
            <person name="Podell S."/>
            <person name="Anderson C."/>
            <person name="Hopkinson B."/>
            <person name="Roe K."/>
            <person name="Barbeau K."/>
            <person name="Gaasterland T."/>
            <person name="Ferriera S."/>
            <person name="Johnson J."/>
            <person name="Kravitz S."/>
            <person name="Beeson K."/>
            <person name="Sutton G."/>
            <person name="Rogers Y.-H."/>
            <person name="Friedman R."/>
            <person name="Frazier M."/>
            <person name="Venter J.C."/>
        </authorList>
    </citation>
    <scope>NUCLEOTIDE SEQUENCE [LARGE SCALE GENOMIC DNA]</scope>
    <source>
        <strain evidence="3 4">ATCC 23134</strain>
    </source>
</reference>
<proteinExistence type="predicted"/>
<name>A1ZP79_MICM2</name>
<comment type="caution">
    <text evidence="3">The sequence shown here is derived from an EMBL/GenBank/DDBJ whole genome shotgun (WGS) entry which is preliminary data.</text>
</comment>
<dbReference type="OrthoDB" id="2485468at2"/>
<keyword evidence="2" id="KW-0472">Membrane</keyword>
<dbReference type="Pfam" id="PF14903">
    <property type="entry name" value="WG_beta_rep"/>
    <property type="match status" value="4"/>
</dbReference>
<evidence type="ECO:0000313" key="4">
    <source>
        <dbReference type="Proteomes" id="UP000004095"/>
    </source>
</evidence>
<feature type="compositionally biased region" description="Basic and acidic residues" evidence="1">
    <location>
        <begin position="1"/>
        <end position="10"/>
    </location>
</feature>
<dbReference type="EMBL" id="AAWS01000020">
    <property type="protein sequence ID" value="EAY27871.1"/>
    <property type="molecule type" value="Genomic_DNA"/>
</dbReference>
<keyword evidence="2" id="KW-1133">Transmembrane helix</keyword>
<gene>
    <name evidence="3" type="ORF">M23134_00312</name>
</gene>
<protein>
    <submittedName>
        <fullName evidence="3">KWG</fullName>
    </submittedName>
</protein>